<keyword evidence="2 5" id="KW-0238">DNA-binding</keyword>
<dbReference type="InterPro" id="IPR036388">
    <property type="entry name" value="WH-like_DNA-bd_sf"/>
</dbReference>
<dbReference type="Proteomes" id="UP000198806">
    <property type="component" value="Unassembled WGS sequence"/>
</dbReference>
<dbReference type="GO" id="GO:0003700">
    <property type="term" value="F:DNA-binding transcription factor activity"/>
    <property type="evidence" value="ECO:0007669"/>
    <property type="project" value="InterPro"/>
</dbReference>
<evidence type="ECO:0000256" key="2">
    <source>
        <dbReference type="ARBA" id="ARBA00023125"/>
    </source>
</evidence>
<dbReference type="SMART" id="SM00418">
    <property type="entry name" value="HTH_ARSR"/>
    <property type="match status" value="1"/>
</dbReference>
<feature type="domain" description="HTH arsR-type" evidence="4">
    <location>
        <begin position="241"/>
        <end position="335"/>
    </location>
</feature>
<accession>A0A1I5BPA3</accession>
<protein>
    <submittedName>
        <fullName evidence="5">DNA-binding transcriptional regulator, ArsR family</fullName>
    </submittedName>
</protein>
<dbReference type="InterPro" id="IPR011991">
    <property type="entry name" value="ArsR-like_HTH"/>
</dbReference>
<dbReference type="Pfam" id="PF01022">
    <property type="entry name" value="HTH_5"/>
    <property type="match status" value="1"/>
</dbReference>
<dbReference type="InterPro" id="IPR051081">
    <property type="entry name" value="HTH_MetalResp_TranReg"/>
</dbReference>
<keyword evidence="1" id="KW-0805">Transcription regulation</keyword>
<dbReference type="PANTHER" id="PTHR33154:SF33">
    <property type="entry name" value="TRANSCRIPTIONAL REPRESSOR SDPR"/>
    <property type="match status" value="1"/>
</dbReference>
<name>A0A1I5BPA3_9FIRM</name>
<dbReference type="InterPro" id="IPR036390">
    <property type="entry name" value="WH_DNA-bd_sf"/>
</dbReference>
<dbReference type="PRINTS" id="PR00778">
    <property type="entry name" value="HTHARSR"/>
</dbReference>
<sequence length="335" mass="39370">MYKQINSNSVFFFSEDMELMLGVLNILEGEEKHQLCTKLYGEEYIGKLKKKYHFLVEIAGTFNKFSINCILEHLLNYPLDNFHLSEFRDYILNLDTLEFLAQCFYFIEKEELEKAVKSDEGLEKFYLEHHDFFYSFLGLQSFIRQRKRYLEEFFAFSEELRTPGFQSEMKGLADRIKEDLSKHQKALVKEEALEYSQKIMGKTFHNRGPYSKFSFSPSLLLPYRALRFFGKDQILFYTLRPAPLENEMMLKQLKTIADSTRLKIISLLNTKEPLRGLDIAQELSLAPSTVSHHMDQLKNAGIVNEEQEKNSKYYSISRNNVDELLKVLTETLGNK</sequence>
<organism evidence="5 6">
    <name type="scientific">Anaerocolumna aminovalerica</name>
    <dbReference type="NCBI Taxonomy" id="1527"/>
    <lineage>
        <taxon>Bacteria</taxon>
        <taxon>Bacillati</taxon>
        <taxon>Bacillota</taxon>
        <taxon>Clostridia</taxon>
        <taxon>Lachnospirales</taxon>
        <taxon>Lachnospiraceae</taxon>
        <taxon>Anaerocolumna</taxon>
    </lineage>
</organism>
<proteinExistence type="predicted"/>
<dbReference type="Gene3D" id="1.10.10.10">
    <property type="entry name" value="Winged helix-like DNA-binding domain superfamily/Winged helix DNA-binding domain"/>
    <property type="match status" value="1"/>
</dbReference>
<keyword evidence="6" id="KW-1185">Reference proteome</keyword>
<dbReference type="GO" id="GO:0003677">
    <property type="term" value="F:DNA binding"/>
    <property type="evidence" value="ECO:0007669"/>
    <property type="project" value="UniProtKB-KW"/>
</dbReference>
<dbReference type="InterPro" id="IPR001845">
    <property type="entry name" value="HTH_ArsR_DNA-bd_dom"/>
</dbReference>
<evidence type="ECO:0000259" key="4">
    <source>
        <dbReference type="PROSITE" id="PS50987"/>
    </source>
</evidence>
<keyword evidence="3" id="KW-0804">Transcription</keyword>
<dbReference type="STRING" id="1527.SAMN04489757_101117"/>
<dbReference type="PROSITE" id="PS50987">
    <property type="entry name" value="HTH_ARSR_2"/>
    <property type="match status" value="1"/>
</dbReference>
<dbReference type="CDD" id="cd00090">
    <property type="entry name" value="HTH_ARSR"/>
    <property type="match status" value="1"/>
</dbReference>
<evidence type="ECO:0000256" key="1">
    <source>
        <dbReference type="ARBA" id="ARBA00023015"/>
    </source>
</evidence>
<dbReference type="AlphaFoldDB" id="A0A1I5BPA3"/>
<reference evidence="5 6" key="1">
    <citation type="submission" date="2016-10" db="EMBL/GenBank/DDBJ databases">
        <authorList>
            <person name="de Groot N.N."/>
        </authorList>
    </citation>
    <scope>NUCLEOTIDE SEQUENCE [LARGE SCALE GENOMIC DNA]</scope>
    <source>
        <strain evidence="5 6">DSM 1283</strain>
    </source>
</reference>
<evidence type="ECO:0000256" key="3">
    <source>
        <dbReference type="ARBA" id="ARBA00023163"/>
    </source>
</evidence>
<gene>
    <name evidence="5" type="ORF">SAMN04489757_101117</name>
</gene>
<dbReference type="RefSeq" id="WP_170847840.1">
    <property type="nucleotide sequence ID" value="NZ_BAABFM010000003.1"/>
</dbReference>
<dbReference type="EMBL" id="FOWD01000001">
    <property type="protein sequence ID" value="SFN76301.1"/>
    <property type="molecule type" value="Genomic_DNA"/>
</dbReference>
<dbReference type="NCBIfam" id="NF033788">
    <property type="entry name" value="HTH_metalloreg"/>
    <property type="match status" value="1"/>
</dbReference>
<dbReference type="SUPFAM" id="SSF46785">
    <property type="entry name" value="Winged helix' DNA-binding domain"/>
    <property type="match status" value="1"/>
</dbReference>
<evidence type="ECO:0000313" key="6">
    <source>
        <dbReference type="Proteomes" id="UP000198806"/>
    </source>
</evidence>
<evidence type="ECO:0000313" key="5">
    <source>
        <dbReference type="EMBL" id="SFN76301.1"/>
    </source>
</evidence>
<dbReference type="PANTHER" id="PTHR33154">
    <property type="entry name" value="TRANSCRIPTIONAL REGULATOR, ARSR FAMILY"/>
    <property type="match status" value="1"/>
</dbReference>